<keyword evidence="5 11" id="KW-0808">Transferase</keyword>
<evidence type="ECO:0000256" key="11">
    <source>
        <dbReference type="HAMAP-Rule" id="MF_00244"/>
    </source>
</evidence>
<evidence type="ECO:0000256" key="1">
    <source>
        <dbReference type="ARBA" id="ARBA00002324"/>
    </source>
</evidence>
<evidence type="ECO:0000313" key="14">
    <source>
        <dbReference type="Proteomes" id="UP000282957"/>
    </source>
</evidence>
<evidence type="ECO:0000313" key="13">
    <source>
        <dbReference type="EMBL" id="RVT99598.1"/>
    </source>
</evidence>
<dbReference type="Proteomes" id="UP000282957">
    <property type="component" value="Unassembled WGS sequence"/>
</dbReference>
<evidence type="ECO:0000259" key="12">
    <source>
        <dbReference type="Pfam" id="PF01467"/>
    </source>
</evidence>
<dbReference type="PANTHER" id="PTHR39321">
    <property type="entry name" value="NICOTINATE-NUCLEOTIDE ADENYLYLTRANSFERASE-RELATED"/>
    <property type="match status" value="1"/>
</dbReference>
<dbReference type="GO" id="GO:0004515">
    <property type="term" value="F:nicotinate-nucleotide adenylyltransferase activity"/>
    <property type="evidence" value="ECO:0007669"/>
    <property type="project" value="UniProtKB-UniRule"/>
</dbReference>
<dbReference type="EMBL" id="SACL01000001">
    <property type="protein sequence ID" value="RVT99598.1"/>
    <property type="molecule type" value="Genomic_DNA"/>
</dbReference>
<keyword evidence="8 11" id="KW-0067">ATP-binding</keyword>
<dbReference type="EC" id="2.7.7.18" evidence="11"/>
<evidence type="ECO:0000256" key="2">
    <source>
        <dbReference type="ARBA" id="ARBA00005019"/>
    </source>
</evidence>
<sequence>MIAGDGRHVRIGLLGGSFNPAHAGHAHVARVALAALRLDQVWLMVSPGNPLKPARGMAPFAERLASARAVAAPPRILASDAEARLGTRLTWKTLKLLRRRYPRAEFVLIVGADNLTQLPRWNRWREIASGTRLAVLPRPGYTRAALHGRAASVLRRHRRAPGAMWAGRPAHKPWAFVPARLHAASATAIRSARWHSALVSGSNAAS</sequence>
<keyword evidence="14" id="KW-1185">Reference proteome</keyword>
<evidence type="ECO:0000256" key="6">
    <source>
        <dbReference type="ARBA" id="ARBA00022695"/>
    </source>
</evidence>
<comment type="function">
    <text evidence="1 11">Catalyzes the reversible adenylation of nicotinate mononucleotide (NaMN) to nicotinic acid adenine dinucleotide (NaAD).</text>
</comment>
<dbReference type="InterPro" id="IPR014729">
    <property type="entry name" value="Rossmann-like_a/b/a_fold"/>
</dbReference>
<name>A0A437MPN6_9PROT</name>
<dbReference type="HAMAP" id="MF_00244">
    <property type="entry name" value="NaMN_adenylyltr"/>
    <property type="match status" value="1"/>
</dbReference>
<evidence type="ECO:0000256" key="3">
    <source>
        <dbReference type="ARBA" id="ARBA00009014"/>
    </source>
</evidence>
<keyword evidence="6 11" id="KW-0548">Nucleotidyltransferase</keyword>
<evidence type="ECO:0000256" key="7">
    <source>
        <dbReference type="ARBA" id="ARBA00022741"/>
    </source>
</evidence>
<dbReference type="Gene3D" id="3.40.50.620">
    <property type="entry name" value="HUPs"/>
    <property type="match status" value="1"/>
</dbReference>
<dbReference type="AlphaFoldDB" id="A0A437MPN6"/>
<evidence type="ECO:0000256" key="10">
    <source>
        <dbReference type="ARBA" id="ARBA00048721"/>
    </source>
</evidence>
<dbReference type="Pfam" id="PF01467">
    <property type="entry name" value="CTP_transf_like"/>
    <property type="match status" value="1"/>
</dbReference>
<comment type="caution">
    <text evidence="13">The sequence shown here is derived from an EMBL/GenBank/DDBJ whole genome shotgun (WGS) entry which is preliminary data.</text>
</comment>
<feature type="domain" description="Cytidyltransferase-like" evidence="12">
    <location>
        <begin position="13"/>
        <end position="190"/>
    </location>
</feature>
<dbReference type="UniPathway" id="UPA00253">
    <property type="reaction ID" value="UER00332"/>
</dbReference>
<keyword evidence="9 11" id="KW-0520">NAD</keyword>
<comment type="pathway">
    <text evidence="2 11">Cofactor biosynthesis; NAD(+) biosynthesis; deamido-NAD(+) from nicotinate D-ribonucleotide: step 1/1.</text>
</comment>
<dbReference type="SUPFAM" id="SSF52374">
    <property type="entry name" value="Nucleotidylyl transferase"/>
    <property type="match status" value="1"/>
</dbReference>
<dbReference type="InterPro" id="IPR004821">
    <property type="entry name" value="Cyt_trans-like"/>
</dbReference>
<dbReference type="RefSeq" id="WP_127786493.1">
    <property type="nucleotide sequence ID" value="NZ_SACL01000001.1"/>
</dbReference>
<proteinExistence type="inferred from homology"/>
<reference evidence="13 14" key="1">
    <citation type="submission" date="2019-01" db="EMBL/GenBank/DDBJ databases">
        <authorList>
            <person name="Chen W.-M."/>
        </authorList>
    </citation>
    <scope>NUCLEOTIDE SEQUENCE [LARGE SCALE GENOMIC DNA]</scope>
    <source>
        <strain evidence="13 14">CCP-6</strain>
    </source>
</reference>
<accession>A0A437MPN6</accession>
<organism evidence="13 14">
    <name type="scientific">Rhodovarius crocodyli</name>
    <dbReference type="NCBI Taxonomy" id="1979269"/>
    <lineage>
        <taxon>Bacteria</taxon>
        <taxon>Pseudomonadati</taxon>
        <taxon>Pseudomonadota</taxon>
        <taxon>Alphaproteobacteria</taxon>
        <taxon>Acetobacterales</taxon>
        <taxon>Roseomonadaceae</taxon>
        <taxon>Rhodovarius</taxon>
    </lineage>
</organism>
<dbReference type="GO" id="GO:0009435">
    <property type="term" value="P:NAD+ biosynthetic process"/>
    <property type="evidence" value="ECO:0007669"/>
    <property type="project" value="UniProtKB-UniRule"/>
</dbReference>
<protein>
    <recommendedName>
        <fullName evidence="11">Probable nicotinate-nucleotide adenylyltransferase</fullName>
        <ecNumber evidence="11">2.7.7.18</ecNumber>
    </recommendedName>
    <alternativeName>
        <fullName evidence="11">Deamido-NAD(+) diphosphorylase</fullName>
    </alternativeName>
    <alternativeName>
        <fullName evidence="11">Deamido-NAD(+) pyrophosphorylase</fullName>
    </alternativeName>
    <alternativeName>
        <fullName evidence="11">Nicotinate mononucleotide adenylyltransferase</fullName>
        <shortName evidence="11">NaMN adenylyltransferase</shortName>
    </alternativeName>
</protein>
<gene>
    <name evidence="11" type="primary">nadD</name>
    <name evidence="13" type="ORF">EOD42_05835</name>
</gene>
<evidence type="ECO:0000256" key="8">
    <source>
        <dbReference type="ARBA" id="ARBA00022840"/>
    </source>
</evidence>
<evidence type="ECO:0000256" key="9">
    <source>
        <dbReference type="ARBA" id="ARBA00023027"/>
    </source>
</evidence>
<dbReference type="CDD" id="cd02165">
    <property type="entry name" value="NMNAT"/>
    <property type="match status" value="1"/>
</dbReference>
<dbReference type="OrthoDB" id="5295945at2"/>
<keyword evidence="4 11" id="KW-0662">Pyridine nucleotide biosynthesis</keyword>
<dbReference type="InterPro" id="IPR005248">
    <property type="entry name" value="NadD/NMNAT"/>
</dbReference>
<evidence type="ECO:0000256" key="5">
    <source>
        <dbReference type="ARBA" id="ARBA00022679"/>
    </source>
</evidence>
<dbReference type="PANTHER" id="PTHR39321:SF3">
    <property type="entry name" value="PHOSPHOPANTETHEINE ADENYLYLTRANSFERASE"/>
    <property type="match status" value="1"/>
</dbReference>
<comment type="catalytic activity">
    <reaction evidence="10 11">
        <text>nicotinate beta-D-ribonucleotide + ATP + H(+) = deamido-NAD(+) + diphosphate</text>
        <dbReference type="Rhea" id="RHEA:22860"/>
        <dbReference type="ChEBI" id="CHEBI:15378"/>
        <dbReference type="ChEBI" id="CHEBI:30616"/>
        <dbReference type="ChEBI" id="CHEBI:33019"/>
        <dbReference type="ChEBI" id="CHEBI:57502"/>
        <dbReference type="ChEBI" id="CHEBI:58437"/>
        <dbReference type="EC" id="2.7.7.18"/>
    </reaction>
</comment>
<evidence type="ECO:0000256" key="4">
    <source>
        <dbReference type="ARBA" id="ARBA00022642"/>
    </source>
</evidence>
<keyword evidence="7 11" id="KW-0547">Nucleotide-binding</keyword>
<dbReference type="GO" id="GO:0005524">
    <property type="term" value="F:ATP binding"/>
    <property type="evidence" value="ECO:0007669"/>
    <property type="project" value="UniProtKB-KW"/>
</dbReference>
<comment type="similarity">
    <text evidence="3 11">Belongs to the NadD family.</text>
</comment>